<dbReference type="EMBL" id="ML179086">
    <property type="protein sequence ID" value="THV01675.1"/>
    <property type="molecule type" value="Genomic_DNA"/>
</dbReference>
<name>A0A4S8MG94_DENBC</name>
<proteinExistence type="predicted"/>
<reference evidence="1 2" key="1">
    <citation type="journal article" date="2019" name="Nat. Ecol. Evol.">
        <title>Megaphylogeny resolves global patterns of mushroom evolution.</title>
        <authorList>
            <person name="Varga T."/>
            <person name="Krizsan K."/>
            <person name="Foldi C."/>
            <person name="Dima B."/>
            <person name="Sanchez-Garcia M."/>
            <person name="Sanchez-Ramirez S."/>
            <person name="Szollosi G.J."/>
            <person name="Szarkandi J.G."/>
            <person name="Papp V."/>
            <person name="Albert L."/>
            <person name="Andreopoulos W."/>
            <person name="Angelini C."/>
            <person name="Antonin V."/>
            <person name="Barry K.W."/>
            <person name="Bougher N.L."/>
            <person name="Buchanan P."/>
            <person name="Buyck B."/>
            <person name="Bense V."/>
            <person name="Catcheside P."/>
            <person name="Chovatia M."/>
            <person name="Cooper J."/>
            <person name="Damon W."/>
            <person name="Desjardin D."/>
            <person name="Finy P."/>
            <person name="Geml J."/>
            <person name="Haridas S."/>
            <person name="Hughes K."/>
            <person name="Justo A."/>
            <person name="Karasinski D."/>
            <person name="Kautmanova I."/>
            <person name="Kiss B."/>
            <person name="Kocsube S."/>
            <person name="Kotiranta H."/>
            <person name="LaButti K.M."/>
            <person name="Lechner B.E."/>
            <person name="Liimatainen K."/>
            <person name="Lipzen A."/>
            <person name="Lukacs Z."/>
            <person name="Mihaltcheva S."/>
            <person name="Morgado L.N."/>
            <person name="Niskanen T."/>
            <person name="Noordeloos M.E."/>
            <person name="Ohm R.A."/>
            <person name="Ortiz-Santana B."/>
            <person name="Ovrebo C."/>
            <person name="Racz N."/>
            <person name="Riley R."/>
            <person name="Savchenko A."/>
            <person name="Shiryaev A."/>
            <person name="Soop K."/>
            <person name="Spirin V."/>
            <person name="Szebenyi C."/>
            <person name="Tomsovsky M."/>
            <person name="Tulloss R.E."/>
            <person name="Uehling J."/>
            <person name="Grigoriev I.V."/>
            <person name="Vagvolgyi C."/>
            <person name="Papp T."/>
            <person name="Martin F.M."/>
            <person name="Miettinen O."/>
            <person name="Hibbett D.S."/>
            <person name="Nagy L.G."/>
        </authorList>
    </citation>
    <scope>NUCLEOTIDE SEQUENCE [LARGE SCALE GENOMIC DNA]</scope>
    <source>
        <strain evidence="1 2">CBS 962.96</strain>
    </source>
</reference>
<feature type="non-terminal residue" evidence="1">
    <location>
        <position position="1"/>
    </location>
</feature>
<feature type="non-terminal residue" evidence="1">
    <location>
        <position position="115"/>
    </location>
</feature>
<protein>
    <submittedName>
        <fullName evidence="1">Uncharacterized protein</fullName>
    </submittedName>
</protein>
<gene>
    <name evidence="1" type="ORF">K435DRAFT_607425</name>
</gene>
<accession>A0A4S8MG94</accession>
<dbReference type="Proteomes" id="UP000297245">
    <property type="component" value="Unassembled WGS sequence"/>
</dbReference>
<dbReference type="OrthoDB" id="2634326at2759"/>
<evidence type="ECO:0000313" key="1">
    <source>
        <dbReference type="EMBL" id="THV01675.1"/>
    </source>
</evidence>
<evidence type="ECO:0000313" key="2">
    <source>
        <dbReference type="Proteomes" id="UP000297245"/>
    </source>
</evidence>
<keyword evidence="2" id="KW-1185">Reference proteome</keyword>
<dbReference type="AlphaFoldDB" id="A0A4S8MG94"/>
<sequence length="115" mass="13369">NSTIQLLTEFDTTMTICLNRLSVVSSSFRDLLRGVVELQRACLYTIALMDYVDVYLPRMDEGSEIKYPRADPRMGAFVWNDKDAFFLFKAGLPVYYVRPYNDFDTQNILSYIQLT</sequence>
<organism evidence="1 2">
    <name type="scientific">Dendrothele bispora (strain CBS 962.96)</name>
    <dbReference type="NCBI Taxonomy" id="1314807"/>
    <lineage>
        <taxon>Eukaryota</taxon>
        <taxon>Fungi</taxon>
        <taxon>Dikarya</taxon>
        <taxon>Basidiomycota</taxon>
        <taxon>Agaricomycotina</taxon>
        <taxon>Agaricomycetes</taxon>
        <taxon>Agaricomycetidae</taxon>
        <taxon>Agaricales</taxon>
        <taxon>Agaricales incertae sedis</taxon>
        <taxon>Dendrothele</taxon>
    </lineage>
</organism>